<dbReference type="GO" id="GO:0004766">
    <property type="term" value="F:spermidine synthase activity"/>
    <property type="evidence" value="ECO:0007669"/>
    <property type="project" value="UniProtKB-UniRule"/>
</dbReference>
<dbReference type="InterPro" id="IPR030373">
    <property type="entry name" value="PABS_CS"/>
</dbReference>
<accession>A0A2M9G6D2</accession>
<feature type="binding site" evidence="5">
    <location>
        <begin position="138"/>
        <end position="139"/>
    </location>
    <ligand>
        <name>S-methyl-5'-thioadenosine</name>
        <dbReference type="ChEBI" id="CHEBI:17509"/>
    </ligand>
</feature>
<dbReference type="InterPro" id="IPR030374">
    <property type="entry name" value="PABS"/>
</dbReference>
<dbReference type="InterPro" id="IPR035246">
    <property type="entry name" value="Spermidine_synt_N"/>
</dbReference>
<dbReference type="RefSeq" id="WP_109796120.1">
    <property type="nucleotide sequence ID" value="NZ_PHIG01000007.1"/>
</dbReference>
<comment type="catalytic activity">
    <reaction evidence="5 8">
        <text>S-adenosyl 3-(methylsulfanyl)propylamine + putrescine = S-methyl-5'-thioadenosine + spermidine + H(+)</text>
        <dbReference type="Rhea" id="RHEA:12721"/>
        <dbReference type="ChEBI" id="CHEBI:15378"/>
        <dbReference type="ChEBI" id="CHEBI:17509"/>
        <dbReference type="ChEBI" id="CHEBI:57443"/>
        <dbReference type="ChEBI" id="CHEBI:57834"/>
        <dbReference type="ChEBI" id="CHEBI:326268"/>
        <dbReference type="EC" id="2.5.1.16"/>
    </reaction>
</comment>
<evidence type="ECO:0000256" key="3">
    <source>
        <dbReference type="ARBA" id="ARBA00023066"/>
    </source>
</evidence>
<comment type="function">
    <text evidence="5">Catalyzes the irreversible transfer of a propylamine group from the amino donor S-adenosylmethioninamine (decarboxy-AdoMet) to putrescine (1,4-diaminobutane) to yield spermidine.</text>
</comment>
<comment type="pathway">
    <text evidence="5">Amine and polyamine biosynthesis; spermidine biosynthesis; spermidine from putrescine: step 1/1.</text>
</comment>
<feature type="domain" description="PABS" evidence="9">
    <location>
        <begin position="2"/>
        <end position="236"/>
    </location>
</feature>
<evidence type="ECO:0000256" key="5">
    <source>
        <dbReference type="HAMAP-Rule" id="MF_00198"/>
    </source>
</evidence>
<evidence type="ECO:0000256" key="1">
    <source>
        <dbReference type="ARBA" id="ARBA00007867"/>
    </source>
</evidence>
<keyword evidence="2 5" id="KW-0808">Transferase</keyword>
<dbReference type="SUPFAM" id="SSF53335">
    <property type="entry name" value="S-adenosyl-L-methionine-dependent methyltransferases"/>
    <property type="match status" value="1"/>
</dbReference>
<evidence type="ECO:0000256" key="6">
    <source>
        <dbReference type="PROSITE-ProRule" id="PRU00354"/>
    </source>
</evidence>
<dbReference type="Pfam" id="PF17284">
    <property type="entry name" value="Spermine_synt_N"/>
    <property type="match status" value="1"/>
</dbReference>
<comment type="subunit">
    <text evidence="5">Homodimer or homotetramer.</text>
</comment>
<dbReference type="CDD" id="cd02440">
    <property type="entry name" value="AdoMet_MTases"/>
    <property type="match status" value="1"/>
</dbReference>
<feature type="binding site" evidence="5">
    <location>
        <position position="163"/>
    </location>
    <ligand>
        <name>S-methyl-5'-thioadenosine</name>
        <dbReference type="ChEBI" id="CHEBI:17509"/>
    </ligand>
</feature>
<dbReference type="InterPro" id="IPR029063">
    <property type="entry name" value="SAM-dependent_MTases_sf"/>
</dbReference>
<dbReference type="PROSITE" id="PS01330">
    <property type="entry name" value="PABS_1"/>
    <property type="match status" value="1"/>
</dbReference>
<keyword evidence="4 5" id="KW-0620">Polyamine biosynthesis</keyword>
<reference evidence="10 11" key="1">
    <citation type="submission" date="2017-11" db="EMBL/GenBank/DDBJ databases">
        <title>Draft genome sequence of Rhizobiales bacterium SY3-13.</title>
        <authorList>
            <person name="Sun C."/>
        </authorList>
    </citation>
    <scope>NUCLEOTIDE SEQUENCE [LARGE SCALE GENOMIC DNA]</scope>
    <source>
        <strain evidence="10 11">SY3-13</strain>
    </source>
</reference>
<evidence type="ECO:0000256" key="4">
    <source>
        <dbReference type="ARBA" id="ARBA00023115"/>
    </source>
</evidence>
<dbReference type="PANTHER" id="PTHR11558">
    <property type="entry name" value="SPERMIDINE/SPERMINE SYNTHASE"/>
    <property type="match status" value="1"/>
</dbReference>
<comment type="similarity">
    <text evidence="1 5 7">Belongs to the spermidine/spermine synthase family.</text>
</comment>
<dbReference type="OrthoDB" id="9793120at2"/>
<dbReference type="EC" id="2.5.1.16" evidence="5"/>
<dbReference type="UniPathway" id="UPA00248">
    <property type="reaction ID" value="UER00314"/>
</dbReference>
<feature type="binding site" evidence="5">
    <location>
        <position position="106"/>
    </location>
    <ligand>
        <name>S-methyl-5'-thioadenosine</name>
        <dbReference type="ChEBI" id="CHEBI:17509"/>
    </ligand>
</feature>
<dbReference type="GO" id="GO:0008295">
    <property type="term" value="P:spermidine biosynthetic process"/>
    <property type="evidence" value="ECO:0007669"/>
    <property type="project" value="UniProtKB-UniRule"/>
</dbReference>
<evidence type="ECO:0000256" key="7">
    <source>
        <dbReference type="RuleBase" id="RU003836"/>
    </source>
</evidence>
<dbReference type="InterPro" id="IPR001045">
    <property type="entry name" value="Spermi_synthase"/>
</dbReference>
<gene>
    <name evidence="5" type="primary">speE</name>
    <name evidence="10" type="ORF">CVT23_03295</name>
</gene>
<dbReference type="Gene3D" id="2.30.140.10">
    <property type="entry name" value="Spermidine synthase, tetramerisation domain"/>
    <property type="match status" value="1"/>
</dbReference>
<dbReference type="EMBL" id="PHIG01000007">
    <property type="protein sequence ID" value="PJK31263.1"/>
    <property type="molecule type" value="Genomic_DNA"/>
</dbReference>
<dbReference type="PANTHER" id="PTHR11558:SF11">
    <property type="entry name" value="SPERMIDINE SYNTHASE"/>
    <property type="match status" value="1"/>
</dbReference>
<dbReference type="Gene3D" id="3.40.50.150">
    <property type="entry name" value="Vaccinia Virus protein VP39"/>
    <property type="match status" value="1"/>
</dbReference>
<proteinExistence type="inferred from homology"/>
<evidence type="ECO:0000313" key="10">
    <source>
        <dbReference type="EMBL" id="PJK31263.1"/>
    </source>
</evidence>
<organism evidence="10 11">
    <name type="scientific">Minwuia thermotolerans</name>
    <dbReference type="NCBI Taxonomy" id="2056226"/>
    <lineage>
        <taxon>Bacteria</taxon>
        <taxon>Pseudomonadati</taxon>
        <taxon>Pseudomonadota</taxon>
        <taxon>Alphaproteobacteria</taxon>
        <taxon>Minwuiales</taxon>
        <taxon>Minwuiaceae</taxon>
        <taxon>Minwuia</taxon>
    </lineage>
</organism>
<dbReference type="Proteomes" id="UP000229498">
    <property type="component" value="Unassembled WGS sequence"/>
</dbReference>
<evidence type="ECO:0000259" key="9">
    <source>
        <dbReference type="PROSITE" id="PS51006"/>
    </source>
</evidence>
<feature type="binding site" evidence="5">
    <location>
        <position position="62"/>
    </location>
    <ligand>
        <name>spermidine</name>
        <dbReference type="ChEBI" id="CHEBI:57834"/>
    </ligand>
</feature>
<feature type="binding site" evidence="5">
    <location>
        <position position="31"/>
    </location>
    <ligand>
        <name>S-methyl-5'-thioadenosine</name>
        <dbReference type="ChEBI" id="CHEBI:17509"/>
    </ligand>
</feature>
<evidence type="ECO:0000256" key="2">
    <source>
        <dbReference type="ARBA" id="ARBA00022679"/>
    </source>
</evidence>
<dbReference type="InterPro" id="IPR037163">
    <property type="entry name" value="Spermidine_synt_N_sf"/>
</dbReference>
<dbReference type="AlphaFoldDB" id="A0A2M9G6D2"/>
<name>A0A2M9G6D2_9PROT</name>
<protein>
    <recommendedName>
        <fullName evidence="5">Polyamine aminopropyltransferase</fullName>
    </recommendedName>
    <alternativeName>
        <fullName evidence="5">Putrescine aminopropyltransferase</fullName>
        <shortName evidence="5">PAPT</shortName>
    </alternativeName>
    <alternativeName>
        <fullName evidence="5">Spermidine synthase</fullName>
        <shortName evidence="5">SPDS</shortName>
        <shortName evidence="5">SPDSY</shortName>
        <ecNumber evidence="5">2.5.1.16</ecNumber>
    </alternativeName>
</protein>
<feature type="binding site" evidence="5">
    <location>
        <position position="86"/>
    </location>
    <ligand>
        <name>spermidine</name>
        <dbReference type="ChEBI" id="CHEBI:57834"/>
    </ligand>
</feature>
<dbReference type="NCBIfam" id="TIGR00417">
    <property type="entry name" value="speE"/>
    <property type="match status" value="1"/>
</dbReference>
<sequence length="284" mass="31545">MTEWVTEALHDGLRSSFRADRVLYRRPVGQQDLVLYENPKFGRMLALDGVTQVTEADEFIYHEMLTHVPLLAHGEVRSVLIVGGGDGGMLREVVRHRSVERVTMVEIDEGVVTFSQEYLPKVSDGAFDDPRLDLVIADGAEFVRDTERTFDVIIVDSTDPVGPGEVLFTDHFYGHARRRLNPGGVLVTQNGVPFLQGAELTGTMRAFGQLFADRTCYLATVPTYVGGPMAFGFGTDDKSLRRVAVETLADRYRKAGLSTRYYTPEVHRAAFALPGYVQELLDAA</sequence>
<dbReference type="GO" id="GO:0005829">
    <property type="term" value="C:cytosol"/>
    <property type="evidence" value="ECO:0007669"/>
    <property type="project" value="TreeGrafter"/>
</dbReference>
<comment type="caution">
    <text evidence="10">The sequence shown here is derived from an EMBL/GenBank/DDBJ whole genome shotgun (WGS) entry which is preliminary data.</text>
</comment>
<keyword evidence="11" id="KW-1185">Reference proteome</keyword>
<dbReference type="Pfam" id="PF01564">
    <property type="entry name" value="Spermine_synth"/>
    <property type="match status" value="1"/>
</dbReference>
<dbReference type="PROSITE" id="PS51006">
    <property type="entry name" value="PABS_2"/>
    <property type="match status" value="1"/>
</dbReference>
<evidence type="ECO:0000313" key="11">
    <source>
        <dbReference type="Proteomes" id="UP000229498"/>
    </source>
</evidence>
<dbReference type="HAMAP" id="MF_00198">
    <property type="entry name" value="Spermidine_synth"/>
    <property type="match status" value="1"/>
</dbReference>
<evidence type="ECO:0000256" key="8">
    <source>
        <dbReference type="RuleBase" id="RU003837"/>
    </source>
</evidence>
<dbReference type="NCBIfam" id="NF002010">
    <property type="entry name" value="PRK00811.1"/>
    <property type="match status" value="1"/>
</dbReference>
<keyword evidence="3 5" id="KW-0745">Spermidine biosynthesis</keyword>
<feature type="active site" description="Proton acceptor" evidence="5 6">
    <location>
        <position position="156"/>
    </location>
</feature>
<feature type="binding site" evidence="5">
    <location>
        <begin position="156"/>
        <end position="159"/>
    </location>
    <ligand>
        <name>spermidine</name>
        <dbReference type="ChEBI" id="CHEBI:57834"/>
    </ligand>
</feature>